<dbReference type="Gene3D" id="3.40.50.720">
    <property type="entry name" value="NAD(P)-binding Rossmann-like Domain"/>
    <property type="match status" value="1"/>
</dbReference>
<feature type="domain" description="Pyrroline-5-carboxylate reductase catalytic N-terminal" evidence="2">
    <location>
        <begin position="22"/>
        <end position="112"/>
    </location>
</feature>
<dbReference type="AlphaFoldDB" id="A0A149U1T3"/>
<dbReference type="PANTHER" id="PTHR14239:SF10">
    <property type="entry name" value="REDUCTASE"/>
    <property type="match status" value="1"/>
</dbReference>
<reference evidence="3 4" key="1">
    <citation type="submission" date="2015-06" db="EMBL/GenBank/DDBJ databases">
        <title>Improved classification and identification of acetic acid bacteria using matrix-assisted laser desorption/ionization time-of-flight mass spectrometry; Gluconobacter nephelii and Gluconobacter uchimurae are later heterotypic synonyms of Gluconobacter japonicus and Gluconobacter oxydans, respectively.</title>
        <authorList>
            <person name="Li L."/>
            <person name="Cleenwerck I."/>
            <person name="De Vuyst L."/>
            <person name="Vandamme P."/>
        </authorList>
    </citation>
    <scope>NUCLEOTIDE SEQUENCE [LARGE SCALE GENOMIC DNA]</scope>
    <source>
        <strain evidence="3 4">LMG 23690</strain>
    </source>
</reference>
<protein>
    <submittedName>
        <fullName evidence="3">Oxidoreductase</fullName>
    </submittedName>
</protein>
<name>A0A149U1T3_9PROT</name>
<dbReference type="GO" id="GO:0016491">
    <property type="term" value="F:oxidoreductase activity"/>
    <property type="evidence" value="ECO:0007669"/>
    <property type="project" value="UniProtKB-KW"/>
</dbReference>
<dbReference type="InterPro" id="IPR051267">
    <property type="entry name" value="STEAP_metalloreductase"/>
</dbReference>
<gene>
    <name evidence="3" type="ORF">AD948_09040</name>
</gene>
<organism evidence="3 4">
    <name type="scientific">Acetobacter senegalensis</name>
    <dbReference type="NCBI Taxonomy" id="446692"/>
    <lineage>
        <taxon>Bacteria</taxon>
        <taxon>Pseudomonadati</taxon>
        <taxon>Pseudomonadota</taxon>
        <taxon>Alphaproteobacteria</taxon>
        <taxon>Acetobacterales</taxon>
        <taxon>Acetobacteraceae</taxon>
        <taxon>Acetobacter</taxon>
    </lineage>
</organism>
<dbReference type="OrthoDB" id="7557417at2"/>
<evidence type="ECO:0000259" key="2">
    <source>
        <dbReference type="Pfam" id="PF03807"/>
    </source>
</evidence>
<dbReference type="EMBL" id="LHZU01000130">
    <property type="protein sequence ID" value="KXV59317.1"/>
    <property type="molecule type" value="Genomic_DNA"/>
</dbReference>
<dbReference type="InterPro" id="IPR028939">
    <property type="entry name" value="P5C_Rdtase_cat_N"/>
</dbReference>
<evidence type="ECO:0000313" key="4">
    <source>
        <dbReference type="Proteomes" id="UP000075360"/>
    </source>
</evidence>
<dbReference type="Pfam" id="PF03807">
    <property type="entry name" value="F420_oxidored"/>
    <property type="match status" value="1"/>
</dbReference>
<sequence>MLVGLSSLIFPWLCRAESAPLKIGLIGAGQVGSTLAKFWVDAGYHVMLSARSLDEAQQQAAQLGSLASAGTPEQASAFGDVVVLAVPYRAIPALGKQLSGVVKGKILLDPSNFYPSRDGAIAATAAHDGAGITTQHYFPGARVVRGFNSIDMSVLRTEAHRHPPLLAVPIAGDDPSAVGIVANLVRAAGFDPVITGDLASSIAFQPGGPGFEVKTDATRLKAVLARK</sequence>
<dbReference type="InterPro" id="IPR036291">
    <property type="entry name" value="NAD(P)-bd_dom_sf"/>
</dbReference>
<comment type="caution">
    <text evidence="3">The sequence shown here is derived from an EMBL/GenBank/DDBJ whole genome shotgun (WGS) entry which is preliminary data.</text>
</comment>
<accession>A0A149U1T3</accession>
<evidence type="ECO:0000256" key="1">
    <source>
        <dbReference type="ARBA" id="ARBA00023002"/>
    </source>
</evidence>
<dbReference type="SUPFAM" id="SSF51735">
    <property type="entry name" value="NAD(P)-binding Rossmann-fold domains"/>
    <property type="match status" value="1"/>
</dbReference>
<dbReference type="PANTHER" id="PTHR14239">
    <property type="entry name" value="DUDULIN-RELATED"/>
    <property type="match status" value="1"/>
</dbReference>
<proteinExistence type="predicted"/>
<dbReference type="Proteomes" id="UP000075360">
    <property type="component" value="Unassembled WGS sequence"/>
</dbReference>
<evidence type="ECO:0000313" key="3">
    <source>
        <dbReference type="EMBL" id="KXV59317.1"/>
    </source>
</evidence>
<keyword evidence="1" id="KW-0560">Oxidoreductase</keyword>
<dbReference type="PATRIC" id="fig|446692.4.peg.1440"/>